<dbReference type="GO" id="GO:1990077">
    <property type="term" value="C:primosome complex"/>
    <property type="evidence" value="ECO:0007669"/>
    <property type="project" value="UniProtKB-KW"/>
</dbReference>
<dbReference type="FunFam" id="3.90.580.10:FF:000001">
    <property type="entry name" value="DNA primase"/>
    <property type="match status" value="1"/>
</dbReference>
<dbReference type="Gene3D" id="3.90.980.10">
    <property type="entry name" value="DNA primase, catalytic core, N-terminal domain"/>
    <property type="match status" value="1"/>
</dbReference>
<evidence type="ECO:0000256" key="10">
    <source>
        <dbReference type="ARBA" id="ARBA00023125"/>
    </source>
</evidence>
<reference evidence="17 18" key="1">
    <citation type="journal article" date="2016" name="Nat. Commun.">
        <title>Thousands of microbial genomes shed light on interconnected biogeochemical processes in an aquifer system.</title>
        <authorList>
            <person name="Anantharaman K."/>
            <person name="Brown C.T."/>
            <person name="Hug L.A."/>
            <person name="Sharon I."/>
            <person name="Castelle C.J."/>
            <person name="Probst A.J."/>
            <person name="Thomas B.C."/>
            <person name="Singh A."/>
            <person name="Wilkins M.J."/>
            <person name="Karaoz U."/>
            <person name="Brodie E.L."/>
            <person name="Williams K.H."/>
            <person name="Hubbard S.S."/>
            <person name="Banfield J.F."/>
        </authorList>
    </citation>
    <scope>NUCLEOTIDE SEQUENCE [LARGE SCALE GENOMIC DNA]</scope>
</reference>
<dbReference type="SMART" id="SM00400">
    <property type="entry name" value="ZnF_CHCC"/>
    <property type="match status" value="1"/>
</dbReference>
<feature type="region of interest" description="Disordered" evidence="15">
    <location>
        <begin position="425"/>
        <end position="446"/>
    </location>
</feature>
<evidence type="ECO:0000259" key="16">
    <source>
        <dbReference type="PROSITE" id="PS50880"/>
    </source>
</evidence>
<dbReference type="EC" id="2.7.7.101" evidence="12"/>
<dbReference type="InterPro" id="IPR006171">
    <property type="entry name" value="TOPRIM_dom"/>
</dbReference>
<dbReference type="PROSITE" id="PS50880">
    <property type="entry name" value="TOPRIM"/>
    <property type="match status" value="1"/>
</dbReference>
<feature type="domain" description="Toprim" evidence="16">
    <location>
        <begin position="251"/>
        <end position="330"/>
    </location>
</feature>
<dbReference type="GO" id="GO:0003899">
    <property type="term" value="F:DNA-directed RNA polymerase activity"/>
    <property type="evidence" value="ECO:0007669"/>
    <property type="project" value="UniProtKB-UniRule"/>
</dbReference>
<comment type="similarity">
    <text evidence="12 13">Belongs to the DnaG primase family.</text>
</comment>
<dbReference type="Gene3D" id="3.90.580.10">
    <property type="entry name" value="Zinc finger, CHC2-type domain"/>
    <property type="match status" value="1"/>
</dbReference>
<dbReference type="GO" id="GO:0008270">
    <property type="term" value="F:zinc ion binding"/>
    <property type="evidence" value="ECO:0007669"/>
    <property type="project" value="UniProtKB-UniRule"/>
</dbReference>
<dbReference type="STRING" id="1802730.A2591_03210"/>
<dbReference type="HAMAP" id="MF_00974">
    <property type="entry name" value="DNA_primase_DnaG"/>
    <property type="match status" value="1"/>
</dbReference>
<keyword evidence="11 12" id="KW-0804">Transcription</keyword>
<dbReference type="PANTHER" id="PTHR30313:SF2">
    <property type="entry name" value="DNA PRIMASE"/>
    <property type="match status" value="1"/>
</dbReference>
<accession>A0A1G2SMW6</accession>
<evidence type="ECO:0000256" key="8">
    <source>
        <dbReference type="ARBA" id="ARBA00022833"/>
    </source>
</evidence>
<organism evidence="17 18">
    <name type="scientific">Candidatus Yonathbacteria bacterium RIFOXYD1_FULL_52_36</name>
    <dbReference type="NCBI Taxonomy" id="1802730"/>
    <lineage>
        <taxon>Bacteria</taxon>
        <taxon>Candidatus Yonathiibacteriota</taxon>
    </lineage>
</organism>
<evidence type="ECO:0000256" key="15">
    <source>
        <dbReference type="SAM" id="MobiDB-lite"/>
    </source>
</evidence>
<dbReference type="PANTHER" id="PTHR30313">
    <property type="entry name" value="DNA PRIMASE"/>
    <property type="match status" value="1"/>
</dbReference>
<dbReference type="InterPro" id="IPR034151">
    <property type="entry name" value="TOPRIM_DnaG_bac"/>
</dbReference>
<keyword evidence="5 12" id="KW-0235">DNA replication</keyword>
<keyword evidence="2 12" id="KW-0639">Primosome</keyword>
<evidence type="ECO:0000256" key="9">
    <source>
        <dbReference type="ARBA" id="ARBA00022842"/>
    </source>
</evidence>
<keyword evidence="1 12" id="KW-0240">DNA-directed RNA polymerase</keyword>
<evidence type="ECO:0000313" key="18">
    <source>
        <dbReference type="Proteomes" id="UP000178168"/>
    </source>
</evidence>
<evidence type="ECO:0000256" key="1">
    <source>
        <dbReference type="ARBA" id="ARBA00022478"/>
    </source>
</evidence>
<comment type="cofactor">
    <cofactor evidence="12 13 14">
        <name>Zn(2+)</name>
        <dbReference type="ChEBI" id="CHEBI:29105"/>
    </cofactor>
    <text evidence="12 13 14">Binds 1 zinc ion per monomer.</text>
</comment>
<dbReference type="AlphaFoldDB" id="A0A1G2SMW6"/>
<keyword evidence="3 12" id="KW-0808">Transferase</keyword>
<sequence length="574" mass="63911">MSQVTEQIKARLSIADVIGGYIKLDHAGANFKARCPFHAEKSPSFFVSPARDSYHCFGCNRGGDIFTFVQEIEGLDFRGALKVLAERAGVELASINPREATERDHILRALEDAAEYFEETLGHFPRVLEYLTGRGLSRETIKHFRVGYAKDEWRGLYDALKKKGHTDVILEKAGLTVKTEKGYYDRFRGRVMFPIADGSGRVIAFTGRILPDSPQADKAAKYVNSPETEVYHKSHALYGLDKAKGAIRREGAVVLVEGQMDLIMSHQAGVEHAVAVSGTALTVEHLQLVRRLTDRIIFAFDADGAGVAASRRGVDMALRLGFDVRAARIAGGKDPADVVREDPESWKHAVEHTEHIVDFYLNTVLTGEGDERTRRMKVGEVVLPYVALLQNSIDQAHFVAKIAHALGLREEPIWEELKKKTRELTQEGTNAAPKAAPSRGDADSSRKERIARKIAGVIFWQEHVKGPIDTAMLRDRALGISDDRLKGFFAAGSDAMKDVAFEAEVYYEGSTDLEKEIEELLYNFEEEHLRELLTREMEKLRDAETGGRGEDTARILKTCQEISMALNLLKRGSG</sequence>
<comment type="subunit">
    <text evidence="12">Monomer. Interacts with DnaB.</text>
</comment>
<dbReference type="Pfam" id="PF08275">
    <property type="entry name" value="DNAG_N"/>
    <property type="match status" value="1"/>
</dbReference>
<dbReference type="GO" id="GO:0006269">
    <property type="term" value="P:DNA replication, synthesis of primer"/>
    <property type="evidence" value="ECO:0007669"/>
    <property type="project" value="UniProtKB-UniRule"/>
</dbReference>
<evidence type="ECO:0000256" key="14">
    <source>
        <dbReference type="PIRSR" id="PIRSR002811-1"/>
    </source>
</evidence>
<dbReference type="GO" id="GO:0003677">
    <property type="term" value="F:DNA binding"/>
    <property type="evidence" value="ECO:0007669"/>
    <property type="project" value="UniProtKB-KW"/>
</dbReference>
<dbReference type="EMBL" id="MHUZ01000001">
    <property type="protein sequence ID" value="OHA86430.1"/>
    <property type="molecule type" value="Genomic_DNA"/>
</dbReference>
<dbReference type="NCBIfam" id="TIGR01391">
    <property type="entry name" value="dnaG"/>
    <property type="match status" value="1"/>
</dbReference>
<comment type="function">
    <text evidence="12 13">RNA polymerase that catalyzes the synthesis of short RNA molecules used as primers for DNA polymerase during DNA replication.</text>
</comment>
<evidence type="ECO:0000256" key="4">
    <source>
        <dbReference type="ARBA" id="ARBA00022695"/>
    </source>
</evidence>
<dbReference type="CDD" id="cd03364">
    <property type="entry name" value="TOPRIM_DnaG_primases"/>
    <property type="match status" value="1"/>
</dbReference>
<evidence type="ECO:0000256" key="3">
    <source>
        <dbReference type="ARBA" id="ARBA00022679"/>
    </source>
</evidence>
<keyword evidence="4 12" id="KW-0548">Nucleotidyltransferase</keyword>
<dbReference type="InterPro" id="IPR002694">
    <property type="entry name" value="Znf_CHC2"/>
</dbReference>
<evidence type="ECO:0000256" key="13">
    <source>
        <dbReference type="PIRNR" id="PIRNR002811"/>
    </source>
</evidence>
<evidence type="ECO:0000256" key="2">
    <source>
        <dbReference type="ARBA" id="ARBA00022515"/>
    </source>
</evidence>
<dbReference type="SUPFAM" id="SSF56731">
    <property type="entry name" value="DNA primase core"/>
    <property type="match status" value="1"/>
</dbReference>
<dbReference type="Pfam" id="PF13662">
    <property type="entry name" value="Toprim_4"/>
    <property type="match status" value="1"/>
</dbReference>
<dbReference type="InterPro" id="IPR030846">
    <property type="entry name" value="DnaG_bac"/>
</dbReference>
<keyword evidence="6 12" id="KW-0479">Metal-binding</keyword>
<proteinExistence type="inferred from homology"/>
<keyword evidence="9" id="KW-0460">Magnesium</keyword>
<dbReference type="Proteomes" id="UP000178168">
    <property type="component" value="Unassembled WGS sequence"/>
</dbReference>
<comment type="caution">
    <text evidence="17">The sequence shown here is derived from an EMBL/GenBank/DDBJ whole genome shotgun (WGS) entry which is preliminary data.</text>
</comment>
<dbReference type="GO" id="GO:0000428">
    <property type="term" value="C:DNA-directed RNA polymerase complex"/>
    <property type="evidence" value="ECO:0007669"/>
    <property type="project" value="UniProtKB-KW"/>
</dbReference>
<dbReference type="InterPro" id="IPR037068">
    <property type="entry name" value="DNA_primase_core_N_sf"/>
</dbReference>
<dbReference type="InterPro" id="IPR013264">
    <property type="entry name" value="DNAG_N"/>
</dbReference>
<protein>
    <recommendedName>
        <fullName evidence="12 13">DNA primase</fullName>
        <ecNumber evidence="12">2.7.7.101</ecNumber>
    </recommendedName>
</protein>
<name>A0A1G2SMW6_9BACT</name>
<dbReference type="SUPFAM" id="SSF57783">
    <property type="entry name" value="Zinc beta-ribbon"/>
    <property type="match status" value="1"/>
</dbReference>
<keyword evidence="10 12" id="KW-0238">DNA-binding</keyword>
<keyword evidence="7 12" id="KW-0863">Zinc-finger</keyword>
<comment type="catalytic activity">
    <reaction evidence="12">
        <text>ssDNA + n NTP = ssDNA/pppN(pN)n-1 hybrid + (n-1) diphosphate.</text>
        <dbReference type="EC" id="2.7.7.101"/>
    </reaction>
</comment>
<evidence type="ECO:0000256" key="11">
    <source>
        <dbReference type="ARBA" id="ARBA00023163"/>
    </source>
</evidence>
<evidence type="ECO:0000256" key="5">
    <source>
        <dbReference type="ARBA" id="ARBA00022705"/>
    </source>
</evidence>
<keyword evidence="8 12" id="KW-0862">Zinc</keyword>
<feature type="zinc finger region" description="CHC2-type" evidence="12 14">
    <location>
        <begin position="35"/>
        <end position="59"/>
    </location>
</feature>
<dbReference type="Pfam" id="PF01807">
    <property type="entry name" value="Zn_ribbon_DnaG"/>
    <property type="match status" value="1"/>
</dbReference>
<dbReference type="SMART" id="SM00493">
    <property type="entry name" value="TOPRIM"/>
    <property type="match status" value="1"/>
</dbReference>
<evidence type="ECO:0000256" key="12">
    <source>
        <dbReference type="HAMAP-Rule" id="MF_00974"/>
    </source>
</evidence>
<dbReference type="InterPro" id="IPR006295">
    <property type="entry name" value="DNA_primase_DnaG"/>
</dbReference>
<gene>
    <name evidence="12" type="primary">dnaG</name>
    <name evidence="17" type="ORF">A2591_03210</name>
</gene>
<evidence type="ECO:0000313" key="17">
    <source>
        <dbReference type="EMBL" id="OHA86430.1"/>
    </source>
</evidence>
<dbReference type="InterPro" id="IPR036977">
    <property type="entry name" value="DNA_primase_Znf_CHC2"/>
</dbReference>
<dbReference type="Gene3D" id="3.40.1360.10">
    <property type="match status" value="1"/>
</dbReference>
<evidence type="ECO:0000256" key="6">
    <source>
        <dbReference type="ARBA" id="ARBA00022723"/>
    </source>
</evidence>
<dbReference type="GO" id="GO:0005737">
    <property type="term" value="C:cytoplasm"/>
    <property type="evidence" value="ECO:0007669"/>
    <property type="project" value="TreeGrafter"/>
</dbReference>
<comment type="domain">
    <text evidence="12">Contains an N-terminal zinc-binding domain, a central core domain that contains the primase activity, and a C-terminal DnaB-binding domain.</text>
</comment>
<dbReference type="PIRSF" id="PIRSF002811">
    <property type="entry name" value="DnaG"/>
    <property type="match status" value="1"/>
</dbReference>
<evidence type="ECO:0000256" key="7">
    <source>
        <dbReference type="ARBA" id="ARBA00022771"/>
    </source>
</evidence>
<dbReference type="InterPro" id="IPR050219">
    <property type="entry name" value="DnaG_primase"/>
</dbReference>